<name>A0A0S3PTK0_9BRAD</name>
<gene>
    <name evidence="5" type="primary">mltC</name>
    <name evidence="5" type="ORF">GJW-30_1_01832</name>
</gene>
<keyword evidence="3" id="KW-0732">Signal</keyword>
<protein>
    <submittedName>
        <fullName evidence="5">Membrane-bound lytic murein transglycosylase C</fullName>
        <ecNumber evidence="5">4.2.2.-</ecNumber>
    </submittedName>
</protein>
<keyword evidence="6" id="KW-1185">Reference proteome</keyword>
<proteinExistence type="inferred from homology"/>
<evidence type="ECO:0000313" key="5">
    <source>
        <dbReference type="EMBL" id="BAT59301.1"/>
    </source>
</evidence>
<dbReference type="InterPro" id="IPR023346">
    <property type="entry name" value="Lysozyme-like_dom_sf"/>
</dbReference>
<dbReference type="EC" id="4.2.2.-" evidence="5"/>
<dbReference type="Proteomes" id="UP000236884">
    <property type="component" value="Chromosome"/>
</dbReference>
<dbReference type="Pfam" id="PF01464">
    <property type="entry name" value="SLT"/>
    <property type="match status" value="1"/>
</dbReference>
<reference evidence="5 6" key="1">
    <citation type="submission" date="2015-08" db="EMBL/GenBank/DDBJ databases">
        <title>Investigation of the bacterial diversity of lava forest soil.</title>
        <authorList>
            <person name="Lee J.S."/>
        </authorList>
    </citation>
    <scope>NUCLEOTIDE SEQUENCE [LARGE SCALE GENOMIC DNA]</scope>
    <source>
        <strain evidence="5 6">GJW-30</strain>
    </source>
</reference>
<evidence type="ECO:0000256" key="3">
    <source>
        <dbReference type="SAM" id="SignalP"/>
    </source>
</evidence>
<dbReference type="AlphaFoldDB" id="A0A0S3PTK0"/>
<dbReference type="PANTHER" id="PTHR37423:SF2">
    <property type="entry name" value="MEMBRANE-BOUND LYTIC MUREIN TRANSGLYCOSYLASE C"/>
    <property type="match status" value="1"/>
</dbReference>
<comment type="similarity">
    <text evidence="1">Belongs to the transglycosylase Slt family.</text>
</comment>
<evidence type="ECO:0000259" key="4">
    <source>
        <dbReference type="Pfam" id="PF01464"/>
    </source>
</evidence>
<dbReference type="KEGG" id="vgo:GJW-30_1_01832"/>
<feature type="signal peptide" evidence="3">
    <location>
        <begin position="1"/>
        <end position="31"/>
    </location>
</feature>
<feature type="chain" id="PRO_5006615649" evidence="3">
    <location>
        <begin position="32"/>
        <end position="320"/>
    </location>
</feature>
<keyword evidence="5" id="KW-0456">Lyase</keyword>
<feature type="domain" description="Transglycosylase SLT" evidence="4">
    <location>
        <begin position="185"/>
        <end position="281"/>
    </location>
</feature>
<evidence type="ECO:0000313" key="6">
    <source>
        <dbReference type="Proteomes" id="UP000236884"/>
    </source>
</evidence>
<organism evidence="5 6">
    <name type="scientific">Variibacter gotjawalensis</name>
    <dbReference type="NCBI Taxonomy" id="1333996"/>
    <lineage>
        <taxon>Bacteria</taxon>
        <taxon>Pseudomonadati</taxon>
        <taxon>Pseudomonadota</taxon>
        <taxon>Alphaproteobacteria</taxon>
        <taxon>Hyphomicrobiales</taxon>
        <taxon>Nitrobacteraceae</taxon>
        <taxon>Variibacter</taxon>
    </lineage>
</organism>
<dbReference type="GO" id="GO:0016829">
    <property type="term" value="F:lyase activity"/>
    <property type="evidence" value="ECO:0007669"/>
    <property type="project" value="UniProtKB-KW"/>
</dbReference>
<evidence type="ECO:0000256" key="1">
    <source>
        <dbReference type="ARBA" id="ARBA00007734"/>
    </source>
</evidence>
<dbReference type="Gene3D" id="1.10.530.10">
    <property type="match status" value="1"/>
</dbReference>
<evidence type="ECO:0000256" key="2">
    <source>
        <dbReference type="ARBA" id="ARBA00009387"/>
    </source>
</evidence>
<dbReference type="EMBL" id="AP014946">
    <property type="protein sequence ID" value="BAT59301.1"/>
    <property type="molecule type" value="Genomic_DNA"/>
</dbReference>
<dbReference type="PANTHER" id="PTHR37423">
    <property type="entry name" value="SOLUBLE LYTIC MUREIN TRANSGLYCOSYLASE-RELATED"/>
    <property type="match status" value="1"/>
</dbReference>
<dbReference type="InterPro" id="IPR008258">
    <property type="entry name" value="Transglycosylase_SLT_dom_1"/>
</dbReference>
<sequence>MGVVLGLRAAQQLRLTLVSVLSLAMASAASAQSFNERFAALDLADTDPVALSSQPGFISSPRPDAEEIFRGVKINPPADAKSAPRAPAGLVSAYAGEDGKSPFNLWAPRLTGVRETPEKLEKPRAARNAPRNMFAKSSTSDAVESVEMPQMSSSGPIFRDVSVKQAYYIASKFRPRPVPGDLADLIAEKAKKHGVPLQLAHAVVAVESNYNPNVTGRASTIGLMQIKHQTARGVGFSGTMQQLYDPATNLEFGMKYLGRAHKMARGDICGTIMRYQGGHYAKSMSADAVVYCAKVQRLLGKQGTNRVAAVGSKPGELRGY</sequence>
<dbReference type="SUPFAM" id="SSF53955">
    <property type="entry name" value="Lysozyme-like"/>
    <property type="match status" value="1"/>
</dbReference>
<accession>A0A0S3PTK0</accession>
<comment type="similarity">
    <text evidence="2">Belongs to the virb1 family.</text>
</comment>
<dbReference type="OrthoDB" id="9788661at2"/>